<gene>
    <name evidence="2" type="primary">RvY_16887</name>
    <name evidence="2" type="synonym">RvY_16887.1</name>
    <name evidence="2" type="ORF">RvY_16887-1</name>
</gene>
<feature type="transmembrane region" description="Helical" evidence="1">
    <location>
        <begin position="36"/>
        <end position="53"/>
    </location>
</feature>
<keyword evidence="3" id="KW-1185">Reference proteome</keyword>
<evidence type="ECO:0000256" key="1">
    <source>
        <dbReference type="SAM" id="Phobius"/>
    </source>
</evidence>
<evidence type="ECO:0000313" key="3">
    <source>
        <dbReference type="Proteomes" id="UP000186922"/>
    </source>
</evidence>
<reference evidence="2 3" key="1">
    <citation type="journal article" date="2016" name="Nat. Commun.">
        <title>Extremotolerant tardigrade genome and improved radiotolerance of human cultured cells by tardigrade-unique protein.</title>
        <authorList>
            <person name="Hashimoto T."/>
            <person name="Horikawa D.D."/>
            <person name="Saito Y."/>
            <person name="Kuwahara H."/>
            <person name="Kozuka-Hata H."/>
            <person name="Shin-I T."/>
            <person name="Minakuchi Y."/>
            <person name="Ohishi K."/>
            <person name="Motoyama A."/>
            <person name="Aizu T."/>
            <person name="Enomoto A."/>
            <person name="Kondo K."/>
            <person name="Tanaka S."/>
            <person name="Hara Y."/>
            <person name="Koshikawa S."/>
            <person name="Sagara H."/>
            <person name="Miura T."/>
            <person name="Yokobori S."/>
            <person name="Miyagawa K."/>
            <person name="Suzuki Y."/>
            <person name="Kubo T."/>
            <person name="Oyama M."/>
            <person name="Kohara Y."/>
            <person name="Fujiyama A."/>
            <person name="Arakawa K."/>
            <person name="Katayama T."/>
            <person name="Toyoda A."/>
            <person name="Kunieda T."/>
        </authorList>
    </citation>
    <scope>NUCLEOTIDE SEQUENCE [LARGE SCALE GENOMIC DNA]</scope>
    <source>
        <strain evidence="2 3">YOKOZUNA-1</strain>
    </source>
</reference>
<protein>
    <submittedName>
        <fullName evidence="2">Uncharacterized protein</fullName>
    </submittedName>
</protein>
<organism evidence="2 3">
    <name type="scientific">Ramazzottius varieornatus</name>
    <name type="common">Water bear</name>
    <name type="synonym">Tardigrade</name>
    <dbReference type="NCBI Taxonomy" id="947166"/>
    <lineage>
        <taxon>Eukaryota</taxon>
        <taxon>Metazoa</taxon>
        <taxon>Ecdysozoa</taxon>
        <taxon>Tardigrada</taxon>
        <taxon>Eutardigrada</taxon>
        <taxon>Parachela</taxon>
        <taxon>Hypsibioidea</taxon>
        <taxon>Ramazzottiidae</taxon>
        <taxon>Ramazzottius</taxon>
    </lineage>
</organism>
<dbReference type="Proteomes" id="UP000186922">
    <property type="component" value="Unassembled WGS sequence"/>
</dbReference>
<dbReference type="EMBL" id="BDGG01000014">
    <property type="protein sequence ID" value="GAV06985.1"/>
    <property type="molecule type" value="Genomic_DNA"/>
</dbReference>
<keyword evidence="1" id="KW-1133">Transmembrane helix</keyword>
<keyword evidence="1" id="KW-0812">Transmembrane</keyword>
<sequence>MHSITAVLADRDVKGEFEGLIGVTDDSHKMVLQQRLPVLHLAIIVFFPFHLFSQQIKSLPYRFVNFFRGKRDNQPWFGLFLFEPSFCPFSVTSRFAAITHIGGCTKLPLRLAFRC</sequence>
<name>A0A1D1W045_RAMVA</name>
<dbReference type="AlphaFoldDB" id="A0A1D1W045"/>
<accession>A0A1D1W045</accession>
<evidence type="ECO:0000313" key="2">
    <source>
        <dbReference type="EMBL" id="GAV06985.1"/>
    </source>
</evidence>
<comment type="caution">
    <text evidence="2">The sequence shown here is derived from an EMBL/GenBank/DDBJ whole genome shotgun (WGS) entry which is preliminary data.</text>
</comment>
<proteinExistence type="predicted"/>
<keyword evidence="1" id="KW-0472">Membrane</keyword>